<keyword evidence="3" id="KW-1185">Reference proteome</keyword>
<feature type="signal peptide" evidence="1">
    <location>
        <begin position="1"/>
        <end position="21"/>
    </location>
</feature>
<comment type="caution">
    <text evidence="2">The sequence shown here is derived from an EMBL/GenBank/DDBJ whole genome shotgun (WGS) entry which is preliminary data.</text>
</comment>
<evidence type="ECO:0000313" key="2">
    <source>
        <dbReference type="EMBL" id="RCN30700.1"/>
    </source>
</evidence>
<dbReference type="OrthoDB" id="5896832at2759"/>
<protein>
    <submittedName>
        <fullName evidence="2">Uncharacterized protein</fullName>
    </submittedName>
</protein>
<sequence length="124" mass="14059">MSLRTVLIVCVIHLLVIACSASSAKDALDSTIPQCRELGRKALTKTVRKLLYIDILNSKRQEYGPTYTCEMEKRAHEFVKTSSPGPAPETKDVLYSKGEKLNLNEIRKEWKEELEKVRAHLCLA</sequence>
<gene>
    <name evidence="2" type="ORF">ANCCAN_23530</name>
</gene>
<dbReference type="Pfam" id="PF17641">
    <property type="entry name" value="ASPRs"/>
    <property type="match status" value="1"/>
</dbReference>
<accession>A0A368FII9</accession>
<dbReference type="PROSITE" id="PS51257">
    <property type="entry name" value="PROKAR_LIPOPROTEIN"/>
    <property type="match status" value="1"/>
</dbReference>
<reference evidence="2 3" key="1">
    <citation type="submission" date="2014-10" db="EMBL/GenBank/DDBJ databases">
        <title>Draft genome of the hookworm Ancylostoma caninum.</title>
        <authorList>
            <person name="Mitreva M."/>
        </authorList>
    </citation>
    <scope>NUCLEOTIDE SEQUENCE [LARGE SCALE GENOMIC DNA]</scope>
    <source>
        <strain evidence="2 3">Baltimore</strain>
    </source>
</reference>
<keyword evidence="1" id="KW-0732">Signal</keyword>
<feature type="chain" id="PRO_5016579814" evidence="1">
    <location>
        <begin position="22"/>
        <end position="124"/>
    </location>
</feature>
<name>A0A368FII9_ANCCA</name>
<dbReference type="InterPro" id="IPR035109">
    <property type="entry name" value="ASPR"/>
</dbReference>
<dbReference type="Proteomes" id="UP000252519">
    <property type="component" value="Unassembled WGS sequence"/>
</dbReference>
<dbReference type="EMBL" id="JOJR01001489">
    <property type="protein sequence ID" value="RCN30700.1"/>
    <property type="molecule type" value="Genomic_DNA"/>
</dbReference>
<proteinExistence type="predicted"/>
<dbReference type="AlphaFoldDB" id="A0A368FII9"/>
<evidence type="ECO:0000256" key="1">
    <source>
        <dbReference type="SAM" id="SignalP"/>
    </source>
</evidence>
<organism evidence="2 3">
    <name type="scientific">Ancylostoma caninum</name>
    <name type="common">Dog hookworm</name>
    <dbReference type="NCBI Taxonomy" id="29170"/>
    <lineage>
        <taxon>Eukaryota</taxon>
        <taxon>Metazoa</taxon>
        <taxon>Ecdysozoa</taxon>
        <taxon>Nematoda</taxon>
        <taxon>Chromadorea</taxon>
        <taxon>Rhabditida</taxon>
        <taxon>Rhabditina</taxon>
        <taxon>Rhabditomorpha</taxon>
        <taxon>Strongyloidea</taxon>
        <taxon>Ancylostomatidae</taxon>
        <taxon>Ancylostomatinae</taxon>
        <taxon>Ancylostoma</taxon>
    </lineage>
</organism>
<evidence type="ECO:0000313" key="3">
    <source>
        <dbReference type="Proteomes" id="UP000252519"/>
    </source>
</evidence>